<dbReference type="EMBL" id="JAWMWH010000001">
    <property type="protein sequence ID" value="MEJ6400141.1"/>
    <property type="molecule type" value="Genomic_DNA"/>
</dbReference>
<reference evidence="2 3" key="1">
    <citation type="submission" date="2023-10" db="EMBL/GenBank/DDBJ databases">
        <title>Nicoliella lavandulae sp. nov. isolated from Lavandula angustifolia flowers.</title>
        <authorList>
            <person name="Alcantara C."/>
            <person name="Zuniga M."/>
            <person name="Landete J.M."/>
            <person name="Monedero V."/>
        </authorList>
    </citation>
    <scope>NUCLEOTIDE SEQUENCE [LARGE SCALE GENOMIC DNA]</scope>
    <source>
        <strain evidence="2 3">Es01</strain>
    </source>
</reference>
<dbReference type="SMART" id="SM00422">
    <property type="entry name" value="HTH_MERR"/>
    <property type="match status" value="1"/>
</dbReference>
<name>A0ABU8SJP7_9LACO</name>
<proteinExistence type="predicted"/>
<gene>
    <name evidence="2" type="ORF">R4146_02960</name>
</gene>
<organism evidence="2 3">
    <name type="scientific">Nicoliella lavandulae</name>
    <dbReference type="NCBI Taxonomy" id="3082954"/>
    <lineage>
        <taxon>Bacteria</taxon>
        <taxon>Bacillati</taxon>
        <taxon>Bacillota</taxon>
        <taxon>Bacilli</taxon>
        <taxon>Lactobacillales</taxon>
        <taxon>Lactobacillaceae</taxon>
        <taxon>Nicoliella</taxon>
    </lineage>
</organism>
<dbReference type="PROSITE" id="PS50937">
    <property type="entry name" value="HTH_MERR_2"/>
    <property type="match status" value="1"/>
</dbReference>
<evidence type="ECO:0000313" key="3">
    <source>
        <dbReference type="Proteomes" id="UP001370590"/>
    </source>
</evidence>
<comment type="caution">
    <text evidence="2">The sequence shown here is derived from an EMBL/GenBank/DDBJ whole genome shotgun (WGS) entry which is preliminary data.</text>
</comment>
<dbReference type="RefSeq" id="WP_339959961.1">
    <property type="nucleotide sequence ID" value="NZ_JAWMWH010000001.1"/>
</dbReference>
<dbReference type="SUPFAM" id="SSF46955">
    <property type="entry name" value="Putative DNA-binding domain"/>
    <property type="match status" value="1"/>
</dbReference>
<dbReference type="CDD" id="cd01105">
    <property type="entry name" value="HTH_GlnR-like"/>
    <property type="match status" value="1"/>
</dbReference>
<dbReference type="Gene3D" id="1.10.1660.10">
    <property type="match status" value="1"/>
</dbReference>
<dbReference type="InterPro" id="IPR009061">
    <property type="entry name" value="DNA-bd_dom_put_sf"/>
</dbReference>
<accession>A0ABU8SJP7</accession>
<protein>
    <submittedName>
        <fullName evidence="2">MerR family transcriptional regulator</fullName>
    </submittedName>
</protein>
<dbReference type="InterPro" id="IPR000551">
    <property type="entry name" value="MerR-type_HTH_dom"/>
</dbReference>
<evidence type="ECO:0000259" key="1">
    <source>
        <dbReference type="PROSITE" id="PS50937"/>
    </source>
</evidence>
<dbReference type="Pfam" id="PF13411">
    <property type="entry name" value="MerR_1"/>
    <property type="match status" value="1"/>
</dbReference>
<sequence>MDSQINSFGDMNHRLFEIFKKDDFYFGIGDISNYSKLPQSKLRYWEKCGYIKSMDCNKNQNRKYSYKTLMKVLVIKSYLESGFTLSAAAKKAETFSKYQSIVHHMLKSRVTGIGTIDGKAAVNMGPLSKDPTKSIYFVEDENGINAFIKSNQ</sequence>
<feature type="domain" description="HTH merR-type" evidence="1">
    <location>
        <begin position="42"/>
        <end position="94"/>
    </location>
</feature>
<keyword evidence="3" id="KW-1185">Reference proteome</keyword>
<evidence type="ECO:0000313" key="2">
    <source>
        <dbReference type="EMBL" id="MEJ6400141.1"/>
    </source>
</evidence>
<dbReference type="Proteomes" id="UP001370590">
    <property type="component" value="Unassembled WGS sequence"/>
</dbReference>